<keyword evidence="2" id="KW-1185">Reference proteome</keyword>
<dbReference type="RefSeq" id="WP_227778183.1">
    <property type="nucleotide sequence ID" value="NZ_BAABKX010000013.1"/>
</dbReference>
<dbReference type="AlphaFoldDB" id="A0AAV3UJA5"/>
<sequence length="197" mass="22336">MSKVERVISEYQLDSMGETLETYWIGEGDEQYSLRELADFFNQTVLRTALERENASLLSGEVENTYRLLTDTTVSSGIRAETENSLAREGIDVERLKQDFVSHQAIHTYLTKYRDVSHESNTDDEGAHIEKAADTIRRLQNRTAAVTETTLKNLRNTERIVLTDFDVLTDVQVVCNSCGRSYPVDDLLEAGGCECER</sequence>
<evidence type="ECO:0000313" key="2">
    <source>
        <dbReference type="Proteomes" id="UP001501729"/>
    </source>
</evidence>
<dbReference type="Pfam" id="PF21811">
    <property type="entry name" value="RdfA"/>
    <property type="match status" value="1"/>
</dbReference>
<reference evidence="1 2" key="1">
    <citation type="journal article" date="2019" name="Int. J. Syst. Evol. Microbiol.">
        <title>The Global Catalogue of Microorganisms (GCM) 10K type strain sequencing project: providing services to taxonomists for standard genome sequencing and annotation.</title>
        <authorList>
            <consortium name="The Broad Institute Genomics Platform"/>
            <consortium name="The Broad Institute Genome Sequencing Center for Infectious Disease"/>
            <person name="Wu L."/>
            <person name="Ma J."/>
        </authorList>
    </citation>
    <scope>NUCLEOTIDE SEQUENCE [LARGE SCALE GENOMIC DNA]</scope>
    <source>
        <strain evidence="1 2">JCM 17504</strain>
    </source>
</reference>
<protein>
    <submittedName>
        <fullName evidence="1">Uncharacterized protein</fullName>
    </submittedName>
</protein>
<dbReference type="InterPro" id="IPR048925">
    <property type="entry name" value="RdfA"/>
</dbReference>
<evidence type="ECO:0000313" key="1">
    <source>
        <dbReference type="EMBL" id="GAA5053240.1"/>
    </source>
</evidence>
<dbReference type="Proteomes" id="UP001501729">
    <property type="component" value="Unassembled WGS sequence"/>
</dbReference>
<name>A0AAV3UJA5_9EURY</name>
<organism evidence="1 2">
    <name type="scientific">Haladaptatus pallidirubidus</name>
    <dbReference type="NCBI Taxonomy" id="1008152"/>
    <lineage>
        <taxon>Archaea</taxon>
        <taxon>Methanobacteriati</taxon>
        <taxon>Methanobacteriota</taxon>
        <taxon>Stenosarchaea group</taxon>
        <taxon>Halobacteria</taxon>
        <taxon>Halobacteriales</taxon>
        <taxon>Haladaptataceae</taxon>
        <taxon>Haladaptatus</taxon>
    </lineage>
</organism>
<gene>
    <name evidence="1" type="ORF">GCM10025751_30270</name>
</gene>
<dbReference type="EMBL" id="BAABKX010000013">
    <property type="protein sequence ID" value="GAA5053240.1"/>
    <property type="molecule type" value="Genomic_DNA"/>
</dbReference>
<comment type="caution">
    <text evidence="1">The sequence shown here is derived from an EMBL/GenBank/DDBJ whole genome shotgun (WGS) entry which is preliminary data.</text>
</comment>
<accession>A0AAV3UJA5</accession>
<proteinExistence type="predicted"/>
<dbReference type="GeneID" id="68616920"/>